<dbReference type="SUPFAM" id="SSF50022">
    <property type="entry name" value="ISP domain"/>
    <property type="match status" value="1"/>
</dbReference>
<dbReference type="AlphaFoldDB" id="A0A835XWJ9"/>
<dbReference type="CDD" id="cd03467">
    <property type="entry name" value="Rieske"/>
    <property type="match status" value="1"/>
</dbReference>
<comment type="caution">
    <text evidence="8">The sequence shown here is derived from an EMBL/GenBank/DDBJ whole genome shotgun (WGS) entry which is preliminary data.</text>
</comment>
<sequence length="223" mass="23615">MKLFKALLGNANCEAPPQAHTPEGSVHSGASTPRSGAASVSKGQKTELGVCVGDSTSLPDGGRLQAKIGGRYVTVLRIEGKLSCIDSICFHAGGPLGLGDIEDLDGKKCLVCPWHFYKIDVCTGDKYYQGMEFKDGKLVGGEWKSNGVRQRTHEVVEADGKIYVKVASGSATERVDSDGYAFDASCGERILNAPPSALRQRTGNVGADGRKPSGQVLRGQYHS</sequence>
<dbReference type="InterPro" id="IPR036922">
    <property type="entry name" value="Rieske_2Fe-2S_sf"/>
</dbReference>
<evidence type="ECO:0000313" key="8">
    <source>
        <dbReference type="EMBL" id="KAG2488150.1"/>
    </source>
</evidence>
<dbReference type="InterPro" id="IPR054716">
    <property type="entry name" value="Sol_Rieske_ferrdox_dom"/>
</dbReference>
<protein>
    <recommendedName>
        <fullName evidence="7">Rieske domain-containing protein</fullName>
    </recommendedName>
</protein>
<dbReference type="Proteomes" id="UP000612055">
    <property type="component" value="Unassembled WGS sequence"/>
</dbReference>
<feature type="domain" description="Rieske" evidence="7">
    <location>
        <begin position="49"/>
        <end position="164"/>
    </location>
</feature>
<feature type="region of interest" description="Disordered" evidence="6">
    <location>
        <begin position="197"/>
        <end position="223"/>
    </location>
</feature>
<evidence type="ECO:0000256" key="6">
    <source>
        <dbReference type="SAM" id="MobiDB-lite"/>
    </source>
</evidence>
<dbReference type="Gene3D" id="2.102.10.10">
    <property type="entry name" value="Rieske [2Fe-2S] iron-sulphur domain"/>
    <property type="match status" value="1"/>
</dbReference>
<reference evidence="8" key="1">
    <citation type="journal article" date="2020" name="bioRxiv">
        <title>Comparative genomics of Chlamydomonas.</title>
        <authorList>
            <person name="Craig R.J."/>
            <person name="Hasan A.R."/>
            <person name="Ness R.W."/>
            <person name="Keightley P.D."/>
        </authorList>
    </citation>
    <scope>NUCLEOTIDE SEQUENCE</scope>
    <source>
        <strain evidence="8">CCAP 11/70</strain>
    </source>
</reference>
<dbReference type="EMBL" id="JAEHOE010000087">
    <property type="protein sequence ID" value="KAG2488150.1"/>
    <property type="molecule type" value="Genomic_DNA"/>
</dbReference>
<evidence type="ECO:0000259" key="7">
    <source>
        <dbReference type="PROSITE" id="PS51296"/>
    </source>
</evidence>
<dbReference type="GO" id="GO:0046872">
    <property type="term" value="F:metal ion binding"/>
    <property type="evidence" value="ECO:0007669"/>
    <property type="project" value="UniProtKB-KW"/>
</dbReference>
<evidence type="ECO:0000313" key="9">
    <source>
        <dbReference type="Proteomes" id="UP000612055"/>
    </source>
</evidence>
<dbReference type="PANTHER" id="PTHR21496:SF0">
    <property type="entry name" value="RIESKE DOMAIN-CONTAINING PROTEIN"/>
    <property type="match status" value="1"/>
</dbReference>
<accession>A0A835XWJ9</accession>
<keyword evidence="9" id="KW-1185">Reference proteome</keyword>
<proteinExistence type="predicted"/>
<keyword evidence="4" id="KW-0411">Iron-sulfur</keyword>
<evidence type="ECO:0000256" key="2">
    <source>
        <dbReference type="ARBA" id="ARBA00022723"/>
    </source>
</evidence>
<organism evidence="8 9">
    <name type="scientific">Edaphochlamys debaryana</name>
    <dbReference type="NCBI Taxonomy" id="47281"/>
    <lineage>
        <taxon>Eukaryota</taxon>
        <taxon>Viridiplantae</taxon>
        <taxon>Chlorophyta</taxon>
        <taxon>core chlorophytes</taxon>
        <taxon>Chlorophyceae</taxon>
        <taxon>CS clade</taxon>
        <taxon>Chlamydomonadales</taxon>
        <taxon>Chlamydomonadales incertae sedis</taxon>
        <taxon>Edaphochlamys</taxon>
    </lineage>
</organism>
<feature type="region of interest" description="Disordered" evidence="6">
    <location>
        <begin position="14"/>
        <end position="42"/>
    </location>
</feature>
<evidence type="ECO:0000256" key="4">
    <source>
        <dbReference type="ARBA" id="ARBA00023014"/>
    </source>
</evidence>
<name>A0A835XWJ9_9CHLO</name>
<dbReference type="GO" id="GO:0051537">
    <property type="term" value="F:2 iron, 2 sulfur cluster binding"/>
    <property type="evidence" value="ECO:0007669"/>
    <property type="project" value="UniProtKB-KW"/>
</dbReference>
<dbReference type="PROSITE" id="PS51296">
    <property type="entry name" value="RIESKE"/>
    <property type="match status" value="1"/>
</dbReference>
<dbReference type="Pfam" id="PF22543">
    <property type="entry name" value="Rieske_4"/>
    <property type="match status" value="1"/>
</dbReference>
<evidence type="ECO:0000256" key="3">
    <source>
        <dbReference type="ARBA" id="ARBA00023004"/>
    </source>
</evidence>
<dbReference type="InterPro" id="IPR017941">
    <property type="entry name" value="Rieske_2Fe-2S"/>
</dbReference>
<keyword evidence="3" id="KW-0408">Iron</keyword>
<gene>
    <name evidence="8" type="ORF">HYH03_013293</name>
</gene>
<dbReference type="PANTHER" id="PTHR21496">
    <property type="entry name" value="FERREDOXIN-RELATED"/>
    <property type="match status" value="1"/>
</dbReference>
<keyword evidence="2" id="KW-0479">Metal-binding</keyword>
<evidence type="ECO:0000256" key="5">
    <source>
        <dbReference type="ARBA" id="ARBA00034078"/>
    </source>
</evidence>
<keyword evidence="1" id="KW-0001">2Fe-2S</keyword>
<evidence type="ECO:0000256" key="1">
    <source>
        <dbReference type="ARBA" id="ARBA00022714"/>
    </source>
</evidence>
<dbReference type="OrthoDB" id="426882at2759"/>
<comment type="cofactor">
    <cofactor evidence="5">
        <name>[2Fe-2S] cluster</name>
        <dbReference type="ChEBI" id="CHEBI:190135"/>
    </cofactor>
</comment>